<dbReference type="AlphaFoldDB" id="A0A9P4ULB3"/>
<dbReference type="Proteomes" id="UP000799441">
    <property type="component" value="Unassembled WGS sequence"/>
</dbReference>
<evidence type="ECO:0000256" key="2">
    <source>
        <dbReference type="SAM" id="SignalP"/>
    </source>
</evidence>
<feature type="compositionally biased region" description="Low complexity" evidence="1">
    <location>
        <begin position="28"/>
        <end position="43"/>
    </location>
</feature>
<keyword evidence="2" id="KW-0732">Signal</keyword>
<comment type="caution">
    <text evidence="3">The sequence shown here is derived from an EMBL/GenBank/DDBJ whole genome shotgun (WGS) entry which is preliminary data.</text>
</comment>
<evidence type="ECO:0000313" key="4">
    <source>
        <dbReference type="Proteomes" id="UP000799441"/>
    </source>
</evidence>
<organism evidence="3 4">
    <name type="scientific">Polychaeton citri CBS 116435</name>
    <dbReference type="NCBI Taxonomy" id="1314669"/>
    <lineage>
        <taxon>Eukaryota</taxon>
        <taxon>Fungi</taxon>
        <taxon>Dikarya</taxon>
        <taxon>Ascomycota</taxon>
        <taxon>Pezizomycotina</taxon>
        <taxon>Dothideomycetes</taxon>
        <taxon>Dothideomycetidae</taxon>
        <taxon>Capnodiales</taxon>
        <taxon>Capnodiaceae</taxon>
        <taxon>Polychaeton</taxon>
    </lineage>
</organism>
<keyword evidence="4" id="KW-1185">Reference proteome</keyword>
<proteinExistence type="predicted"/>
<feature type="chain" id="PRO_5040219007" description="Hydrophobin" evidence="2">
    <location>
        <begin position="20"/>
        <end position="106"/>
    </location>
</feature>
<gene>
    <name evidence="3" type="ORF">K431DRAFT_306736</name>
</gene>
<name>A0A9P4ULB3_9PEZI</name>
<accession>A0A9P4ULB3</accession>
<reference evidence="3" key="1">
    <citation type="journal article" date="2020" name="Stud. Mycol.">
        <title>101 Dothideomycetes genomes: a test case for predicting lifestyles and emergence of pathogens.</title>
        <authorList>
            <person name="Haridas S."/>
            <person name="Albert R."/>
            <person name="Binder M."/>
            <person name="Bloem J."/>
            <person name="Labutti K."/>
            <person name="Salamov A."/>
            <person name="Andreopoulos B."/>
            <person name="Baker S."/>
            <person name="Barry K."/>
            <person name="Bills G."/>
            <person name="Bluhm B."/>
            <person name="Cannon C."/>
            <person name="Castanera R."/>
            <person name="Culley D."/>
            <person name="Daum C."/>
            <person name="Ezra D."/>
            <person name="Gonzalez J."/>
            <person name="Henrissat B."/>
            <person name="Kuo A."/>
            <person name="Liang C."/>
            <person name="Lipzen A."/>
            <person name="Lutzoni F."/>
            <person name="Magnuson J."/>
            <person name="Mondo S."/>
            <person name="Nolan M."/>
            <person name="Ohm R."/>
            <person name="Pangilinan J."/>
            <person name="Park H.-J."/>
            <person name="Ramirez L."/>
            <person name="Alfaro M."/>
            <person name="Sun H."/>
            <person name="Tritt A."/>
            <person name="Yoshinaga Y."/>
            <person name="Zwiers L.-H."/>
            <person name="Turgeon B."/>
            <person name="Goodwin S."/>
            <person name="Spatafora J."/>
            <person name="Crous P."/>
            <person name="Grigoriev I."/>
        </authorList>
    </citation>
    <scope>NUCLEOTIDE SEQUENCE</scope>
    <source>
        <strain evidence="3">CBS 116435</strain>
    </source>
</reference>
<evidence type="ECO:0000256" key="1">
    <source>
        <dbReference type="SAM" id="MobiDB-lite"/>
    </source>
</evidence>
<protein>
    <recommendedName>
        <fullName evidence="5">Hydrophobin</fullName>
    </recommendedName>
</protein>
<evidence type="ECO:0008006" key="5">
    <source>
        <dbReference type="Google" id="ProtNLM"/>
    </source>
</evidence>
<evidence type="ECO:0000313" key="3">
    <source>
        <dbReference type="EMBL" id="KAF2717643.1"/>
    </source>
</evidence>
<feature type="signal peptide" evidence="2">
    <location>
        <begin position="1"/>
        <end position="19"/>
    </location>
</feature>
<feature type="region of interest" description="Disordered" evidence="1">
    <location>
        <begin position="28"/>
        <end position="47"/>
    </location>
</feature>
<dbReference type="OrthoDB" id="5031571at2759"/>
<dbReference type="EMBL" id="MU003839">
    <property type="protein sequence ID" value="KAF2717643.1"/>
    <property type="molecule type" value="Genomic_DNA"/>
</dbReference>
<sequence length="106" mass="10844">MHFNKYLTLAALMATTSLAAPAAEAEAAAAQKPTKPAKPTATPVSQANQCANGAQPYCCNTDNKGLYTDCYVMGTAGICSSTTVCCNANNSIQICLGNAVINSPPL</sequence>